<feature type="signal peptide" evidence="1">
    <location>
        <begin position="1"/>
        <end position="20"/>
    </location>
</feature>
<sequence length="168" mass="18382">AMQLLSLLALPLVAATGYYGQPVASPPAYSSYSSYPVAAAAPSYGAYAASPIIFPGWGGRRTLEDEFQGPKIRAPISNPFFVPRYRGERHLHRGDYGSRWGSAFSNGHHHHHHGYFGGDVSRHHHHHHAHLHAPQVVPQYFAQPVYQAPPVYAQQPAYPVPAAVPGGY</sequence>
<dbReference type="Proteomes" id="UP001328107">
    <property type="component" value="Unassembled WGS sequence"/>
</dbReference>
<name>A0AAN5DD19_9BILA</name>
<keyword evidence="1" id="KW-0732">Signal</keyword>
<proteinExistence type="predicted"/>
<feature type="chain" id="PRO_5042926137" evidence="1">
    <location>
        <begin position="21"/>
        <end position="168"/>
    </location>
</feature>
<evidence type="ECO:0000313" key="3">
    <source>
        <dbReference type="Proteomes" id="UP001328107"/>
    </source>
</evidence>
<comment type="caution">
    <text evidence="2">The sequence shown here is derived from an EMBL/GenBank/DDBJ whole genome shotgun (WGS) entry which is preliminary data.</text>
</comment>
<protein>
    <submittedName>
        <fullName evidence="2">Uncharacterized protein</fullName>
    </submittedName>
</protein>
<organism evidence="2 3">
    <name type="scientific">Pristionchus mayeri</name>
    <dbReference type="NCBI Taxonomy" id="1317129"/>
    <lineage>
        <taxon>Eukaryota</taxon>
        <taxon>Metazoa</taxon>
        <taxon>Ecdysozoa</taxon>
        <taxon>Nematoda</taxon>
        <taxon>Chromadorea</taxon>
        <taxon>Rhabditida</taxon>
        <taxon>Rhabditina</taxon>
        <taxon>Diplogasteromorpha</taxon>
        <taxon>Diplogasteroidea</taxon>
        <taxon>Neodiplogasteridae</taxon>
        <taxon>Pristionchus</taxon>
    </lineage>
</organism>
<evidence type="ECO:0000256" key="1">
    <source>
        <dbReference type="SAM" id="SignalP"/>
    </source>
</evidence>
<accession>A0AAN5DD19</accession>
<feature type="non-terminal residue" evidence="2">
    <location>
        <position position="1"/>
    </location>
</feature>
<keyword evidence="3" id="KW-1185">Reference proteome</keyword>
<gene>
    <name evidence="2" type="ORF">PMAYCL1PPCAC_30527</name>
</gene>
<dbReference type="EMBL" id="BTRK01000006">
    <property type="protein sequence ID" value="GMR60332.1"/>
    <property type="molecule type" value="Genomic_DNA"/>
</dbReference>
<evidence type="ECO:0000313" key="2">
    <source>
        <dbReference type="EMBL" id="GMR60332.1"/>
    </source>
</evidence>
<reference evidence="3" key="1">
    <citation type="submission" date="2022-10" db="EMBL/GenBank/DDBJ databases">
        <title>Genome assembly of Pristionchus species.</title>
        <authorList>
            <person name="Yoshida K."/>
            <person name="Sommer R.J."/>
        </authorList>
    </citation>
    <scope>NUCLEOTIDE SEQUENCE [LARGE SCALE GENOMIC DNA]</scope>
    <source>
        <strain evidence="3">RS5460</strain>
    </source>
</reference>
<dbReference type="AlphaFoldDB" id="A0AAN5DD19"/>